<evidence type="ECO:0000256" key="1">
    <source>
        <dbReference type="SAM" id="SignalP"/>
    </source>
</evidence>
<feature type="chain" id="PRO_5046786026" description="OmpA-like domain-containing protein" evidence="1">
    <location>
        <begin position="20"/>
        <end position="626"/>
    </location>
</feature>
<organism evidence="2 3">
    <name type="scientific">Asprobacillus argus</name>
    <dbReference type="NCBI Taxonomy" id="3076534"/>
    <lineage>
        <taxon>Bacteria</taxon>
        <taxon>Pseudomonadati</taxon>
        <taxon>Bacteroidota</taxon>
        <taxon>Flavobacteriia</taxon>
        <taxon>Flavobacteriales</taxon>
        <taxon>Flavobacteriaceae</taxon>
        <taxon>Asprobacillus</taxon>
    </lineage>
</organism>
<evidence type="ECO:0000313" key="2">
    <source>
        <dbReference type="EMBL" id="MDT7830835.1"/>
    </source>
</evidence>
<dbReference type="Proteomes" id="UP001257277">
    <property type="component" value="Unassembled WGS sequence"/>
</dbReference>
<reference evidence="2 3" key="1">
    <citation type="submission" date="2023-09" db="EMBL/GenBank/DDBJ databases">
        <title>Novel taxa isolated from Blanes Bay.</title>
        <authorList>
            <person name="Rey-Velasco X."/>
            <person name="Lucena T."/>
        </authorList>
    </citation>
    <scope>NUCLEOTIDE SEQUENCE [LARGE SCALE GENOMIC DNA]</scope>
    <source>
        <strain evidence="2 3">S356</strain>
    </source>
</reference>
<evidence type="ECO:0008006" key="4">
    <source>
        <dbReference type="Google" id="ProtNLM"/>
    </source>
</evidence>
<comment type="caution">
    <text evidence="2">The sequence shown here is derived from an EMBL/GenBank/DDBJ whole genome shotgun (WGS) entry which is preliminary data.</text>
</comment>
<name>A0ABU3LAY3_9FLAO</name>
<keyword evidence="3" id="KW-1185">Reference proteome</keyword>
<sequence length="626" mass="73262">MKKIISLLFLLFTSPWIEAQNNYGILFPTDVQRSQKCRYFTQVFQQKPKEVRFGIKVENNQLFFEINDKKWFDQLFKKSGDGMAIDVVSKSRYACEISTVKKQQIRGTLLKPVFAKQLRKGLRPTKNKLYRVRVGSLPSGTEKDVLEFNILFLNNKTLCQYYWIYDLESYPWDLLDMGMYLDSLVYSRKKVMSTKDKFIMKYKTLTFTIPFEKNKSVYAAEDIKPLYDSLRLTDFNIKKINIRAYASVEGSLKRNVELQEQRANSIAAAMQSFQKPTIVTEINSSENWVEFLNDITGTSYEDLKALSKEQVKKKLVGTVSSALEPYLKRHRKAVITLQLDKKDKYKEMTVSTLTGLFSTAIAEDKIPEALEIQNSIFDKLKGKETPPDLLTQMSVPKQLKYVPILNKNSMFKFSRDDRFSLIVLNELLQLEKLAPKSKKVKYNITVAKFKLWRFNHQSVKEKDLKNQILSLKKHGITQSLIDRMLVNFHIIKAEKLMRQRNYKVKDVSVRYIQKNYKKFPLTNYDYLSLAQFFSFYSNVSAAVELLEEKARDITIDEDLLFYYLNLTLINKQLTQSSDYRTSMLNAINMNKERFCKIFNSIIDGGVTFQLLENEYLRKTYCENCSD</sequence>
<proteinExistence type="predicted"/>
<feature type="signal peptide" evidence="1">
    <location>
        <begin position="1"/>
        <end position="19"/>
    </location>
</feature>
<evidence type="ECO:0000313" key="3">
    <source>
        <dbReference type="Proteomes" id="UP001257277"/>
    </source>
</evidence>
<keyword evidence="1" id="KW-0732">Signal</keyword>
<gene>
    <name evidence="2" type="ORF">RQM59_00495</name>
</gene>
<dbReference type="EMBL" id="JAVTTO010000001">
    <property type="protein sequence ID" value="MDT7830835.1"/>
    <property type="molecule type" value="Genomic_DNA"/>
</dbReference>
<protein>
    <recommendedName>
        <fullName evidence="4">OmpA-like domain-containing protein</fullName>
    </recommendedName>
</protein>
<dbReference type="RefSeq" id="WP_349240095.1">
    <property type="nucleotide sequence ID" value="NZ_JAVTTO010000001.1"/>
</dbReference>
<accession>A0ABU3LAY3</accession>